<organism evidence="16 17">
    <name type="scientific">Lichtheimia ornata</name>
    <dbReference type="NCBI Taxonomy" id="688661"/>
    <lineage>
        <taxon>Eukaryota</taxon>
        <taxon>Fungi</taxon>
        <taxon>Fungi incertae sedis</taxon>
        <taxon>Mucoromycota</taxon>
        <taxon>Mucoromycotina</taxon>
        <taxon>Mucoromycetes</taxon>
        <taxon>Mucorales</taxon>
        <taxon>Lichtheimiaceae</taxon>
        <taxon>Lichtheimia</taxon>
    </lineage>
</organism>
<feature type="binding site" evidence="13">
    <location>
        <begin position="288"/>
        <end position="291"/>
    </location>
    <ligand>
        <name>ATP</name>
        <dbReference type="ChEBI" id="CHEBI:30616"/>
    </ligand>
</feature>
<evidence type="ECO:0000256" key="5">
    <source>
        <dbReference type="ARBA" id="ARBA00022840"/>
    </source>
</evidence>
<dbReference type="Gene3D" id="1.10.287.40">
    <property type="entry name" value="Serine-tRNA synthetase, tRNA binding domain"/>
    <property type="match status" value="1"/>
</dbReference>
<evidence type="ECO:0000256" key="11">
    <source>
        <dbReference type="ARBA" id="ARBA00074532"/>
    </source>
</evidence>
<dbReference type="CDD" id="cd00770">
    <property type="entry name" value="SerRS_core"/>
    <property type="match status" value="1"/>
</dbReference>
<dbReference type="InterPro" id="IPR042103">
    <property type="entry name" value="SerRS_1_N_sf"/>
</dbReference>
<dbReference type="InterPro" id="IPR002317">
    <property type="entry name" value="Ser-tRNA-ligase_type_1"/>
</dbReference>
<comment type="similarity">
    <text evidence="1">Belongs to the class-II aminoacyl-tRNA synthetase family. Type-1 seryl-tRNA synthetase subfamily.</text>
</comment>
<evidence type="ECO:0000256" key="1">
    <source>
        <dbReference type="ARBA" id="ARBA00010728"/>
    </source>
</evidence>
<evidence type="ECO:0000256" key="4">
    <source>
        <dbReference type="ARBA" id="ARBA00022741"/>
    </source>
</evidence>
<dbReference type="Pfam" id="PF02403">
    <property type="entry name" value="Seryl_tRNA_N"/>
    <property type="match status" value="1"/>
</dbReference>
<evidence type="ECO:0000256" key="12">
    <source>
        <dbReference type="PIRSR" id="PIRSR001529-1"/>
    </source>
</evidence>
<reference evidence="16 17" key="1">
    <citation type="submission" date="2023-03" db="EMBL/GenBank/DDBJ databases">
        <title>Genome sequence of Lichtheimia ornata CBS 291.66.</title>
        <authorList>
            <person name="Mohabir J.T."/>
            <person name="Shea T.P."/>
            <person name="Kurbessoian T."/>
            <person name="Berby B."/>
            <person name="Fontaine J."/>
            <person name="Livny J."/>
            <person name="Gnirke A."/>
            <person name="Stajich J.E."/>
            <person name="Cuomo C.A."/>
        </authorList>
    </citation>
    <scope>NUCLEOTIDE SEQUENCE [LARGE SCALE GENOMIC DNA]</scope>
    <source>
        <strain evidence="16">CBS 291.66</strain>
    </source>
</reference>
<keyword evidence="7" id="KW-0030">Aminoacyl-tRNA synthetase</keyword>
<evidence type="ECO:0000259" key="15">
    <source>
        <dbReference type="PROSITE" id="PS50862"/>
    </source>
</evidence>
<evidence type="ECO:0000256" key="8">
    <source>
        <dbReference type="ARBA" id="ARBA00031113"/>
    </source>
</evidence>
<keyword evidence="17" id="KW-1185">Reference proteome</keyword>
<keyword evidence="14" id="KW-0175">Coiled coil</keyword>
<feature type="binding site" evidence="13">
    <location>
        <begin position="272"/>
        <end position="274"/>
    </location>
    <ligand>
        <name>ATP</name>
        <dbReference type="ChEBI" id="CHEBI:30616"/>
    </ligand>
</feature>
<feature type="binding site" evidence="13">
    <location>
        <begin position="359"/>
        <end position="362"/>
    </location>
    <ligand>
        <name>ATP</name>
        <dbReference type="ChEBI" id="CHEBI:30616"/>
    </ligand>
</feature>
<dbReference type="GeneID" id="83212999"/>
<dbReference type="InterPro" id="IPR015866">
    <property type="entry name" value="Ser-tRNA-synth_1_N"/>
</dbReference>
<dbReference type="InterPro" id="IPR006195">
    <property type="entry name" value="aa-tRNA-synth_II"/>
</dbReference>
<gene>
    <name evidence="16" type="ORF">O0I10_005587</name>
</gene>
<evidence type="ECO:0000256" key="3">
    <source>
        <dbReference type="ARBA" id="ARBA00022598"/>
    </source>
</evidence>
<dbReference type="PANTHER" id="PTHR11778">
    <property type="entry name" value="SERYL-TRNA SYNTHETASE"/>
    <property type="match status" value="1"/>
</dbReference>
<dbReference type="GO" id="GO:0004828">
    <property type="term" value="F:serine-tRNA ligase activity"/>
    <property type="evidence" value="ECO:0007669"/>
    <property type="project" value="UniProtKB-EC"/>
</dbReference>
<dbReference type="GO" id="GO:0006434">
    <property type="term" value="P:seryl-tRNA aminoacylation"/>
    <property type="evidence" value="ECO:0007669"/>
    <property type="project" value="InterPro"/>
</dbReference>
<feature type="site" description="Important for serine binding" evidence="12">
    <location>
        <position position="397"/>
    </location>
</feature>
<protein>
    <recommendedName>
        <fullName evidence="11">Serine--tRNA ligase, cytoplasmic</fullName>
        <ecNumber evidence="2">6.1.1.11</ecNumber>
    </recommendedName>
    <alternativeName>
        <fullName evidence="8">Seryl-tRNA synthetase</fullName>
    </alternativeName>
    <alternativeName>
        <fullName evidence="9">Seryl-tRNA(Ser) synthetase</fullName>
    </alternativeName>
</protein>
<comment type="function">
    <text evidence="10">Catalyzes the attachment of serine to tRNA(Ser) in a two-step reaction: serine is first activated by ATP to form Ser-AMP and then transferred to the acceptor end of tRNA(Ser).</text>
</comment>
<evidence type="ECO:0000313" key="17">
    <source>
        <dbReference type="Proteomes" id="UP001234581"/>
    </source>
</evidence>
<keyword evidence="3 16" id="KW-0436">Ligase</keyword>
<dbReference type="EC" id="6.1.1.11" evidence="2"/>
<evidence type="ECO:0000256" key="10">
    <source>
        <dbReference type="ARBA" id="ARBA00058708"/>
    </source>
</evidence>
<dbReference type="Proteomes" id="UP001234581">
    <property type="component" value="Unassembled WGS sequence"/>
</dbReference>
<keyword evidence="6" id="KW-0648">Protein biosynthesis</keyword>
<dbReference type="InterPro" id="IPR002314">
    <property type="entry name" value="aa-tRNA-synt_IIb"/>
</dbReference>
<dbReference type="PROSITE" id="PS50862">
    <property type="entry name" value="AA_TRNA_LIGASE_II"/>
    <property type="match status" value="1"/>
</dbReference>
<dbReference type="EMBL" id="JARTCD010000023">
    <property type="protein sequence ID" value="KAJ8658547.1"/>
    <property type="molecule type" value="Genomic_DNA"/>
</dbReference>
<evidence type="ECO:0000256" key="13">
    <source>
        <dbReference type="PIRSR" id="PIRSR001529-2"/>
    </source>
</evidence>
<dbReference type="RefSeq" id="XP_058343460.1">
    <property type="nucleotide sequence ID" value="XM_058485625.1"/>
</dbReference>
<dbReference type="AlphaFoldDB" id="A0AAD7V5L2"/>
<name>A0AAD7V5L2_9FUNG</name>
<dbReference type="NCBIfam" id="TIGR00414">
    <property type="entry name" value="serS"/>
    <property type="match status" value="1"/>
</dbReference>
<feature type="binding site" evidence="12">
    <location>
        <position position="295"/>
    </location>
    <ligand>
        <name>L-serine</name>
        <dbReference type="ChEBI" id="CHEBI:33384"/>
    </ligand>
</feature>
<dbReference type="PIRSF" id="PIRSF001529">
    <property type="entry name" value="Ser-tRNA-synth_IIa"/>
    <property type="match status" value="1"/>
</dbReference>
<dbReference type="Gene3D" id="3.30.930.10">
    <property type="entry name" value="Bira Bifunctional Protein, Domain 2"/>
    <property type="match status" value="1"/>
</dbReference>
<keyword evidence="4" id="KW-0547">Nucleotide-binding</keyword>
<evidence type="ECO:0000256" key="2">
    <source>
        <dbReference type="ARBA" id="ARBA00012840"/>
    </source>
</evidence>
<accession>A0AAD7V5L2</accession>
<dbReference type="InterPro" id="IPR033729">
    <property type="entry name" value="SerRS_core"/>
</dbReference>
<dbReference type="Pfam" id="PF00587">
    <property type="entry name" value="tRNA-synt_2b"/>
    <property type="match status" value="1"/>
</dbReference>
<evidence type="ECO:0000256" key="7">
    <source>
        <dbReference type="ARBA" id="ARBA00023146"/>
    </source>
</evidence>
<dbReference type="SUPFAM" id="SSF55681">
    <property type="entry name" value="Class II aaRS and biotin synthetases"/>
    <property type="match status" value="1"/>
</dbReference>
<dbReference type="PRINTS" id="PR00981">
    <property type="entry name" value="TRNASYNTHSER"/>
</dbReference>
<feature type="domain" description="Aminoacyl-transfer RNA synthetases class-II family profile" evidence="15">
    <location>
        <begin position="143"/>
        <end position="435"/>
    </location>
</feature>
<dbReference type="FunFam" id="3.30.930.10:FF:000026">
    <property type="entry name" value="Seryl-tRNA synthetase, cytoplasmic"/>
    <property type="match status" value="1"/>
</dbReference>
<evidence type="ECO:0000256" key="6">
    <source>
        <dbReference type="ARBA" id="ARBA00022917"/>
    </source>
</evidence>
<feature type="coiled-coil region" evidence="14">
    <location>
        <begin position="66"/>
        <end position="100"/>
    </location>
</feature>
<proteinExistence type="inferred from homology"/>
<sequence length="450" mass="51498">MLDINLLLKERGGDPELVKESQRRRGAPVEVVDEILEKYKEWVKTQFNSDQKNKEINAIQKEIGKKFKAKEDASELLKQKETLQKEKEAFQAQSKEQEAAWKEKLATLGNIVHSSVPTSMDEDNNEVIRTYYHNGVEPTKRTDILSHHEVLARLDGYDQERGANVAGHRGYFLTGVGVDLNLAMINYGLSFLARRGYKKLMTPFFMKKDVMAKTAQLSQFDEELYKVVGDGDDKYLIATSEQPISAFHANEWFEKPSEQLPLKYAGYSTCFRKEAGAHGKDTWGIFRVHQFEKIEQFVLTEPEKSWEMFNDMIGASEEFFQSLGLSYRVVAIVSGALNNAAAKKYDLEAWFPFQGEYKELVSCSNCTDYQSRRLEIRCGVKKMSDREKKYVHCLNSTLCATERAICGILENWQREDGLEVPPPLVPYMDGRTFIPYSKPLPKTSSKPGKK</sequence>
<feature type="binding site" evidence="12">
    <location>
        <position position="239"/>
    </location>
    <ligand>
        <name>L-serine</name>
        <dbReference type="ChEBI" id="CHEBI:33384"/>
    </ligand>
</feature>
<keyword evidence="5 13" id="KW-0067">ATP-binding</keyword>
<dbReference type="SUPFAM" id="SSF46589">
    <property type="entry name" value="tRNA-binding arm"/>
    <property type="match status" value="1"/>
</dbReference>
<dbReference type="InterPro" id="IPR045864">
    <property type="entry name" value="aa-tRNA-synth_II/BPL/LPL"/>
</dbReference>
<dbReference type="FunFam" id="1.10.287.40:FF:000003">
    <property type="entry name" value="Serine--tRNA ligase cytoplasmic"/>
    <property type="match status" value="1"/>
</dbReference>
<dbReference type="InterPro" id="IPR010978">
    <property type="entry name" value="tRNA-bd_arm"/>
</dbReference>
<evidence type="ECO:0000313" key="16">
    <source>
        <dbReference type="EMBL" id="KAJ8658547.1"/>
    </source>
</evidence>
<evidence type="ECO:0000256" key="14">
    <source>
        <dbReference type="SAM" id="Coils"/>
    </source>
</evidence>
<feature type="binding site" evidence="12">
    <location>
        <position position="272"/>
    </location>
    <ligand>
        <name>L-serine</name>
        <dbReference type="ChEBI" id="CHEBI:33384"/>
    </ligand>
</feature>
<feature type="binding site" evidence="12">
    <location>
        <position position="395"/>
    </location>
    <ligand>
        <name>L-serine</name>
        <dbReference type="ChEBI" id="CHEBI:33384"/>
    </ligand>
</feature>
<dbReference type="GO" id="GO:0005524">
    <property type="term" value="F:ATP binding"/>
    <property type="evidence" value="ECO:0007669"/>
    <property type="project" value="UniProtKB-KW"/>
</dbReference>
<evidence type="ECO:0000256" key="9">
    <source>
        <dbReference type="ARBA" id="ARBA00034892"/>
    </source>
</evidence>
<comment type="caution">
    <text evidence="16">The sequence shown here is derived from an EMBL/GenBank/DDBJ whole genome shotgun (WGS) entry which is preliminary data.</text>
</comment>